<dbReference type="SUPFAM" id="SSF54928">
    <property type="entry name" value="RNA-binding domain, RBD"/>
    <property type="match status" value="3"/>
</dbReference>
<dbReference type="FunCoup" id="A0A6P7WZD7">
    <property type="interactions" value="1916"/>
</dbReference>
<sequence>MAARGCRLLLAALLWRGAGGNRFTLASRWSSLPPLLSRPAQSYSQETNVPYRGEDYPPLPKYDGAATMLNAEEPDELYLVRVRGLPWSCTVDDILGFFSDCRIRNGAQGVHFIFNRDGRLQGDAVVELETEMDVQNAIRKHRDYLGERYLEVYEVDEVAAKALLKTLQPGSLGSIPSDGVVRLRGLPYNCTEQDIAQFFTGLEITNEGITFLFDHYGRKTGIAFVQFTSLDMAAKALLKHREEIGSRYIEIFPSRKSEIPISREKEAMQFAAAAKAVHPANDAEASETDSSSRSSPKKERKHEFAEDASSMSLDVPKCGNSTSVHIVHVKGLPFHVTGQDIVHFFHPLTPVKIKIVYGPDGKAIGEADVEFATHQDALVAMWKDNSNIEHKYIKLFLSSSPN</sequence>
<evidence type="ECO:0000256" key="6">
    <source>
        <dbReference type="SAM" id="SignalP"/>
    </source>
</evidence>
<evidence type="ECO:0000256" key="1">
    <source>
        <dbReference type="ARBA" id="ARBA00022553"/>
    </source>
</evidence>
<evidence type="ECO:0000256" key="2">
    <source>
        <dbReference type="ARBA" id="ARBA00022737"/>
    </source>
</evidence>
<dbReference type="PANTHER" id="PTHR13976">
    <property type="entry name" value="HETEROGENEOUS NUCLEAR RIBONUCLEOPROTEIN-RELATED"/>
    <property type="match status" value="1"/>
</dbReference>
<dbReference type="FunFam" id="3.30.70.330:FF:000071">
    <property type="entry name" value="heterogeneous nuclear ribonucleoprotein H isoform X1"/>
    <property type="match status" value="1"/>
</dbReference>
<feature type="signal peptide" evidence="6">
    <location>
        <begin position="1"/>
        <end position="20"/>
    </location>
</feature>
<keyword evidence="2" id="KW-0677">Repeat</keyword>
<dbReference type="GO" id="GO:0003723">
    <property type="term" value="F:RNA binding"/>
    <property type="evidence" value="ECO:0007669"/>
    <property type="project" value="UniProtKB-UniRule"/>
</dbReference>
<dbReference type="Proteomes" id="UP000515156">
    <property type="component" value="Chromosome 2"/>
</dbReference>
<proteinExistence type="predicted"/>
<evidence type="ECO:0000313" key="8">
    <source>
        <dbReference type="Proteomes" id="UP000515156"/>
    </source>
</evidence>
<evidence type="ECO:0000256" key="5">
    <source>
        <dbReference type="SAM" id="MobiDB-lite"/>
    </source>
</evidence>
<dbReference type="InterPro" id="IPR012677">
    <property type="entry name" value="Nucleotide-bd_a/b_plait_sf"/>
</dbReference>
<dbReference type="PROSITE" id="PS50102">
    <property type="entry name" value="RRM"/>
    <property type="match status" value="1"/>
</dbReference>
<evidence type="ECO:0000256" key="4">
    <source>
        <dbReference type="PROSITE-ProRule" id="PRU00176"/>
    </source>
</evidence>
<gene>
    <name evidence="9" type="primary">GRSF1</name>
</gene>
<feature type="domain" description="RRM" evidence="7">
    <location>
        <begin position="179"/>
        <end position="256"/>
    </location>
</feature>
<protein>
    <submittedName>
        <fullName evidence="9">G-rich sequence factor 1</fullName>
    </submittedName>
</protein>
<dbReference type="Pfam" id="PF00076">
    <property type="entry name" value="RRM_1"/>
    <property type="match status" value="2"/>
</dbReference>
<dbReference type="Gene3D" id="3.30.70.330">
    <property type="match status" value="3"/>
</dbReference>
<dbReference type="AlphaFoldDB" id="A0A6P7WZD7"/>
<evidence type="ECO:0000259" key="7">
    <source>
        <dbReference type="PROSITE" id="PS50102"/>
    </source>
</evidence>
<dbReference type="KEGG" id="muo:115461079"/>
<dbReference type="CDD" id="cd12504">
    <property type="entry name" value="RRM2_hnRNPH_CRSF1_like"/>
    <property type="match status" value="1"/>
</dbReference>
<accession>A0A6P7WZD7</accession>
<dbReference type="InterPro" id="IPR050666">
    <property type="entry name" value="ESRP"/>
</dbReference>
<name>A0A6P7WZD7_9AMPH</name>
<dbReference type="RefSeq" id="XP_030046496.1">
    <property type="nucleotide sequence ID" value="XM_030190636.1"/>
</dbReference>
<dbReference type="InterPro" id="IPR035979">
    <property type="entry name" value="RBD_domain_sf"/>
</dbReference>
<keyword evidence="8" id="KW-1185">Reference proteome</keyword>
<dbReference type="CTD" id="2926"/>
<feature type="chain" id="PRO_5027938385" evidence="6">
    <location>
        <begin position="21"/>
        <end position="402"/>
    </location>
</feature>
<feature type="region of interest" description="Disordered" evidence="5">
    <location>
        <begin position="278"/>
        <end position="308"/>
    </location>
</feature>
<dbReference type="SMART" id="SM00360">
    <property type="entry name" value="RRM"/>
    <property type="match status" value="3"/>
</dbReference>
<evidence type="ECO:0000256" key="3">
    <source>
        <dbReference type="ARBA" id="ARBA00022884"/>
    </source>
</evidence>
<keyword evidence="3 4" id="KW-0694">RNA-binding</keyword>
<dbReference type="InParanoid" id="A0A6P7WZD7"/>
<reference evidence="9" key="1">
    <citation type="submission" date="2025-08" db="UniProtKB">
        <authorList>
            <consortium name="RefSeq"/>
        </authorList>
    </citation>
    <scope>IDENTIFICATION</scope>
</reference>
<organism evidence="8 9">
    <name type="scientific">Microcaecilia unicolor</name>
    <dbReference type="NCBI Taxonomy" id="1415580"/>
    <lineage>
        <taxon>Eukaryota</taxon>
        <taxon>Metazoa</taxon>
        <taxon>Chordata</taxon>
        <taxon>Craniata</taxon>
        <taxon>Vertebrata</taxon>
        <taxon>Euteleostomi</taxon>
        <taxon>Amphibia</taxon>
        <taxon>Gymnophiona</taxon>
        <taxon>Siphonopidae</taxon>
        <taxon>Microcaecilia</taxon>
    </lineage>
</organism>
<evidence type="ECO:0000313" key="9">
    <source>
        <dbReference type="RefSeq" id="XP_030046496.1"/>
    </source>
</evidence>
<dbReference type="GeneID" id="115461079"/>
<keyword evidence="1" id="KW-0597">Phosphoprotein</keyword>
<dbReference type="OrthoDB" id="431068at2759"/>
<dbReference type="InterPro" id="IPR000504">
    <property type="entry name" value="RRM_dom"/>
</dbReference>
<keyword evidence="6" id="KW-0732">Signal</keyword>